<comment type="catalytic activity">
    <reaction evidence="1 7">
        <text>[(1-&gt;4)-alpha-D-glucosyl](n) + ADP-alpha-D-glucose = [(1-&gt;4)-alpha-D-glucosyl](n+1) + ADP + H(+)</text>
        <dbReference type="Rhea" id="RHEA:18189"/>
        <dbReference type="Rhea" id="RHEA-COMP:9584"/>
        <dbReference type="Rhea" id="RHEA-COMP:9587"/>
        <dbReference type="ChEBI" id="CHEBI:15378"/>
        <dbReference type="ChEBI" id="CHEBI:15444"/>
        <dbReference type="ChEBI" id="CHEBI:57498"/>
        <dbReference type="ChEBI" id="CHEBI:456216"/>
        <dbReference type="EC" id="2.4.1.21"/>
    </reaction>
</comment>
<dbReference type="EMBL" id="JAUOZS010000001">
    <property type="protein sequence ID" value="MDT8903078.1"/>
    <property type="molecule type" value="Genomic_DNA"/>
</dbReference>
<proteinExistence type="inferred from homology"/>
<evidence type="ECO:0000259" key="9">
    <source>
        <dbReference type="Pfam" id="PF08323"/>
    </source>
</evidence>
<comment type="pathway">
    <text evidence="7">Glycan biosynthesis; glycogen biosynthesis.</text>
</comment>
<protein>
    <recommendedName>
        <fullName evidence="7">Glycogen synthase</fullName>
        <ecNumber evidence="7">2.4.1.21</ecNumber>
    </recommendedName>
    <alternativeName>
        <fullName evidence="7">Starch [bacterial glycogen] synthase</fullName>
    </alternativeName>
</protein>
<accession>A0ABU3P3I5</accession>
<dbReference type="NCBIfam" id="TIGR02095">
    <property type="entry name" value="glgA"/>
    <property type="match status" value="1"/>
</dbReference>
<evidence type="ECO:0000256" key="5">
    <source>
        <dbReference type="ARBA" id="ARBA00022679"/>
    </source>
</evidence>
<keyword evidence="4 7" id="KW-0328">Glycosyltransferase</keyword>
<feature type="domain" description="Glycosyl transferase family 1" evidence="8">
    <location>
        <begin position="296"/>
        <end position="438"/>
    </location>
</feature>
<evidence type="ECO:0000256" key="2">
    <source>
        <dbReference type="ARBA" id="ARBA00002764"/>
    </source>
</evidence>
<dbReference type="Gene3D" id="3.40.50.2000">
    <property type="entry name" value="Glycogen Phosphorylase B"/>
    <property type="match status" value="2"/>
</dbReference>
<organism evidence="10 11">
    <name type="scientific">Anaeroselena agilis</name>
    <dbReference type="NCBI Taxonomy" id="3063788"/>
    <lineage>
        <taxon>Bacteria</taxon>
        <taxon>Bacillati</taxon>
        <taxon>Bacillota</taxon>
        <taxon>Negativicutes</taxon>
        <taxon>Acetonemataceae</taxon>
        <taxon>Anaeroselena</taxon>
    </lineage>
</organism>
<keyword evidence="6 7" id="KW-0320">Glycogen biosynthesis</keyword>
<comment type="caution">
    <text evidence="10">The sequence shown here is derived from an EMBL/GenBank/DDBJ whole genome shotgun (WGS) entry which is preliminary data.</text>
</comment>
<dbReference type="Proteomes" id="UP001254848">
    <property type="component" value="Unassembled WGS sequence"/>
</dbReference>
<comment type="similarity">
    <text evidence="3 7">Belongs to the glycosyltransferase 1 family. Bacterial/plant glycogen synthase subfamily.</text>
</comment>
<feature type="domain" description="Starch synthase catalytic" evidence="9">
    <location>
        <begin position="5"/>
        <end position="241"/>
    </location>
</feature>
<dbReference type="CDD" id="cd03791">
    <property type="entry name" value="GT5_Glycogen_synthase_DULL1-like"/>
    <property type="match status" value="1"/>
</dbReference>
<dbReference type="GO" id="GO:0009011">
    <property type="term" value="F:alpha-1,4-glucan glucosyltransferase (ADP-glucose donor) activity"/>
    <property type="evidence" value="ECO:0007669"/>
    <property type="project" value="UniProtKB-EC"/>
</dbReference>
<evidence type="ECO:0000256" key="6">
    <source>
        <dbReference type="ARBA" id="ARBA00023056"/>
    </source>
</evidence>
<evidence type="ECO:0000256" key="4">
    <source>
        <dbReference type="ARBA" id="ARBA00022676"/>
    </source>
</evidence>
<dbReference type="Pfam" id="PF08323">
    <property type="entry name" value="Glyco_transf_5"/>
    <property type="match status" value="1"/>
</dbReference>
<dbReference type="HAMAP" id="MF_00484">
    <property type="entry name" value="Glycogen_synth"/>
    <property type="match status" value="1"/>
</dbReference>
<feature type="binding site" evidence="7">
    <location>
        <position position="18"/>
    </location>
    <ligand>
        <name>ADP-alpha-D-glucose</name>
        <dbReference type="ChEBI" id="CHEBI:57498"/>
    </ligand>
</feature>
<gene>
    <name evidence="7 10" type="primary">glgA</name>
    <name evidence="10" type="ORF">Q4T40_17730</name>
</gene>
<evidence type="ECO:0000256" key="3">
    <source>
        <dbReference type="ARBA" id="ARBA00010281"/>
    </source>
</evidence>
<evidence type="ECO:0000259" key="8">
    <source>
        <dbReference type="Pfam" id="PF00534"/>
    </source>
</evidence>
<keyword evidence="11" id="KW-1185">Reference proteome</keyword>
<dbReference type="InterPro" id="IPR011835">
    <property type="entry name" value="GS/SS"/>
</dbReference>
<dbReference type="PANTHER" id="PTHR45825:SF11">
    <property type="entry name" value="ALPHA AMYLASE DOMAIN-CONTAINING PROTEIN"/>
    <property type="match status" value="1"/>
</dbReference>
<dbReference type="InterPro" id="IPR013534">
    <property type="entry name" value="Starch_synth_cat_dom"/>
</dbReference>
<sequence length="479" mass="54144">MTGKKVLFVAAEAVPFVKTGGLADVAGSLPKELARQGVDARIIMPKYGDIPAAWVEQMVHVRHIEVTLGWRRLYCGIERLEHEGLVYYFIDNEYYFRRQGLYGFLDDAERFSFFCRAVLEVLPYLDFTPDILHCHDWHTAMVPVLLQAHYRGSTPHHKLRTVLTIHNIQYQGVFEKSVLGDLLALEEGEYLTDDRLEFHGRVNYLKGGIVFADAVTTVSPTYAWEILTPEGGWQLDGILRKREADVTGILNGLDYEVYDPGHDKLVYLNYTRRSIGRKQTNKAKLQEFLGLEAKPEAMMIAIVSRLVWAKGLDLIAAALEEMLAADAQVVVLGTGEDKYESMFRVAGHRHPGKLSANIYFDEALAHKIYAAADLFLMPSLHEPCGIGQLIALRYGCVPLVRETGGLKDTIQPYNEYTGEGNGFSFTHPDAGDMLYTLRRAMDFYRDGEVWPQIVKAAMASDFSWRRSASEYVAVYEKLN</sequence>
<evidence type="ECO:0000313" key="11">
    <source>
        <dbReference type="Proteomes" id="UP001254848"/>
    </source>
</evidence>
<keyword evidence="5 7" id="KW-0808">Transferase</keyword>
<name>A0ABU3P3I5_9FIRM</name>
<comment type="function">
    <text evidence="2 7">Synthesizes alpha-1,4-glucan chains using ADP-glucose.</text>
</comment>
<dbReference type="NCBIfam" id="NF001899">
    <property type="entry name" value="PRK00654.1-2"/>
    <property type="match status" value="1"/>
</dbReference>
<evidence type="ECO:0000256" key="7">
    <source>
        <dbReference type="HAMAP-Rule" id="MF_00484"/>
    </source>
</evidence>
<dbReference type="InterPro" id="IPR001296">
    <property type="entry name" value="Glyco_trans_1"/>
</dbReference>
<dbReference type="NCBIfam" id="NF001898">
    <property type="entry name" value="PRK00654.1-1"/>
    <property type="match status" value="1"/>
</dbReference>
<dbReference type="Pfam" id="PF00534">
    <property type="entry name" value="Glycos_transf_1"/>
    <property type="match status" value="1"/>
</dbReference>
<evidence type="ECO:0000313" key="10">
    <source>
        <dbReference type="EMBL" id="MDT8903078.1"/>
    </source>
</evidence>
<dbReference type="SUPFAM" id="SSF53756">
    <property type="entry name" value="UDP-Glycosyltransferase/glycogen phosphorylase"/>
    <property type="match status" value="1"/>
</dbReference>
<reference evidence="10 11" key="1">
    <citation type="submission" date="2023-07" db="EMBL/GenBank/DDBJ databases">
        <title>The novel representative of Negativicutes class, Anaeroselena agilis gen. nov. sp. nov.</title>
        <authorList>
            <person name="Prokofeva M.I."/>
            <person name="Elcheninov A.G."/>
            <person name="Klyukina A."/>
            <person name="Kublanov I.V."/>
            <person name="Frolov E.N."/>
            <person name="Podosokorskaya O.A."/>
        </authorList>
    </citation>
    <scope>NUCLEOTIDE SEQUENCE [LARGE SCALE GENOMIC DNA]</scope>
    <source>
        <strain evidence="10 11">4137-cl</strain>
    </source>
</reference>
<dbReference type="EC" id="2.4.1.21" evidence="7"/>
<dbReference type="RefSeq" id="WP_413781540.1">
    <property type="nucleotide sequence ID" value="NZ_JAUOZS010000001.1"/>
</dbReference>
<dbReference type="PANTHER" id="PTHR45825">
    <property type="entry name" value="GRANULE-BOUND STARCH SYNTHASE 1, CHLOROPLASTIC/AMYLOPLASTIC"/>
    <property type="match status" value="1"/>
</dbReference>
<evidence type="ECO:0000256" key="1">
    <source>
        <dbReference type="ARBA" id="ARBA00001478"/>
    </source>
</evidence>